<dbReference type="EMBL" id="AHKF01000010">
    <property type="protein sequence ID" value="EIA10139.1"/>
    <property type="molecule type" value="Genomic_DNA"/>
</dbReference>
<evidence type="ECO:0000313" key="2">
    <source>
        <dbReference type="EMBL" id="EIA10139.1"/>
    </source>
</evidence>
<evidence type="ECO:0000259" key="1">
    <source>
        <dbReference type="PROSITE" id="PS50112"/>
    </source>
</evidence>
<reference evidence="2 3" key="1">
    <citation type="journal article" date="2014" name="Acta Crystallogr. D">
        <title>Structure-based characterization and antifreeze properties of a hyperactive ice-binding protein from the Antarctic bacterium Flavobacterium frigoris PS1.</title>
        <authorList>
            <person name="Do H."/>
            <person name="Kim S.J."/>
            <person name="Kim H.J."/>
            <person name="Lee J.H."/>
        </authorList>
    </citation>
    <scope>NUCLEOTIDE SEQUENCE [LARGE SCALE GENOMIC DNA]</scope>
    <source>
        <strain evidence="2 3">PS1</strain>
    </source>
</reference>
<organism evidence="2 3">
    <name type="scientific">Flavobacterium frigoris (strain PS1)</name>
    <dbReference type="NCBI Taxonomy" id="1086011"/>
    <lineage>
        <taxon>Bacteria</taxon>
        <taxon>Pseudomonadati</taxon>
        <taxon>Bacteroidota</taxon>
        <taxon>Flavobacteriia</taxon>
        <taxon>Flavobacteriales</taxon>
        <taxon>Flavobacteriaceae</taxon>
        <taxon>Flavobacterium</taxon>
    </lineage>
</organism>
<dbReference type="AlphaFoldDB" id="H7FN05"/>
<evidence type="ECO:0000313" key="3">
    <source>
        <dbReference type="Proteomes" id="UP000005566"/>
    </source>
</evidence>
<dbReference type="NCBIfam" id="TIGR00229">
    <property type="entry name" value="sensory_box"/>
    <property type="match status" value="1"/>
</dbReference>
<dbReference type="STRING" id="1086011.HJ01_00821"/>
<dbReference type="PROSITE" id="PS50112">
    <property type="entry name" value="PAS"/>
    <property type="match status" value="1"/>
</dbReference>
<dbReference type="OrthoDB" id="5760647at2"/>
<protein>
    <submittedName>
        <fullName evidence="2">EAL/GGDEF/PAS domain protein</fullName>
    </submittedName>
</protein>
<name>H7FN05_FLAFP</name>
<dbReference type="SUPFAM" id="SSF55785">
    <property type="entry name" value="PYP-like sensor domain (PAS domain)"/>
    <property type="match status" value="1"/>
</dbReference>
<dbReference type="InterPro" id="IPR035965">
    <property type="entry name" value="PAS-like_dom_sf"/>
</dbReference>
<keyword evidence="3" id="KW-1185">Reference proteome</keyword>
<dbReference type="PATRIC" id="fig|1086011.3.peg.808"/>
<comment type="caution">
    <text evidence="2">The sequence shown here is derived from an EMBL/GenBank/DDBJ whole genome shotgun (WGS) entry which is preliminary data.</text>
</comment>
<dbReference type="Pfam" id="PF13426">
    <property type="entry name" value="PAS_9"/>
    <property type="match status" value="1"/>
</dbReference>
<dbReference type="RefSeq" id="WP_007136998.1">
    <property type="nucleotide sequence ID" value="NZ_AHKF01000010.1"/>
</dbReference>
<dbReference type="eggNOG" id="COG3829">
    <property type="taxonomic scope" value="Bacteria"/>
</dbReference>
<dbReference type="Gene3D" id="3.30.450.20">
    <property type="entry name" value="PAS domain"/>
    <property type="match status" value="1"/>
</dbReference>
<feature type="domain" description="PAS" evidence="1">
    <location>
        <begin position="74"/>
        <end position="129"/>
    </location>
</feature>
<dbReference type="InterPro" id="IPR000014">
    <property type="entry name" value="PAS"/>
</dbReference>
<dbReference type="Proteomes" id="UP000005566">
    <property type="component" value="Unassembled WGS sequence"/>
</dbReference>
<proteinExistence type="predicted"/>
<dbReference type="CDD" id="cd00130">
    <property type="entry name" value="PAS"/>
    <property type="match status" value="1"/>
</dbReference>
<gene>
    <name evidence="2" type="ORF">HJ01_00821</name>
</gene>
<accession>H7FN05</accession>
<sequence>MSDLKRYEEAIVKYHSDLRIKSVPVLSLEFYYQYIKELKESLVDFRNLKGLAFKNKWEMSPDWNIDTPIKEEVIIVTDAKLSIVFASRNMIKMNGYVAADVLGKSPKMFQGEVTDRVISSEINTAIQLRQAFEKTVLNYKKNGEIYACLIKGYPIFNIKGELIHYIAFEKAA</sequence>